<reference evidence="1" key="1">
    <citation type="journal article" date="2014" name="Int. J. Syst. Evol. Microbiol.">
        <title>Complete genome sequence of Corynebacterium casei LMG S-19264T (=DSM 44701T), isolated from a smear-ripened cheese.</title>
        <authorList>
            <consortium name="US DOE Joint Genome Institute (JGI-PGF)"/>
            <person name="Walter F."/>
            <person name="Albersmeier A."/>
            <person name="Kalinowski J."/>
            <person name="Ruckert C."/>
        </authorList>
    </citation>
    <scope>NUCLEOTIDE SEQUENCE</scope>
    <source>
        <strain evidence="1">VKM Ac-1321</strain>
    </source>
</reference>
<sequence length="45" mass="4964">MIVTSHNDSTSRESRRRSFDTAAANLHRFAAGEPLASIVDREAGY</sequence>
<organism evidence="1 2">
    <name type="scientific">Dactylosporangium matsuzakiense</name>
    <dbReference type="NCBI Taxonomy" id="53360"/>
    <lineage>
        <taxon>Bacteria</taxon>
        <taxon>Bacillati</taxon>
        <taxon>Actinomycetota</taxon>
        <taxon>Actinomycetes</taxon>
        <taxon>Micromonosporales</taxon>
        <taxon>Micromonosporaceae</taxon>
        <taxon>Dactylosporangium</taxon>
    </lineage>
</organism>
<evidence type="ECO:0000313" key="1">
    <source>
        <dbReference type="EMBL" id="GLL07615.1"/>
    </source>
</evidence>
<dbReference type="AlphaFoldDB" id="A0A9W6NRS6"/>
<dbReference type="Gene3D" id="3.40.50.720">
    <property type="entry name" value="NAD(P)-binding Rossmann-like Domain"/>
    <property type="match status" value="2"/>
</dbReference>
<dbReference type="RefSeq" id="WP_261959948.1">
    <property type="nucleotide sequence ID" value="NZ_BAAAXA010000001.1"/>
</dbReference>
<accession>A0A9W6NRS6</accession>
<comment type="caution">
    <text evidence="1">The sequence shown here is derived from an EMBL/GenBank/DDBJ whole genome shotgun (WGS) entry which is preliminary data.</text>
</comment>
<reference evidence="1" key="2">
    <citation type="submission" date="2023-01" db="EMBL/GenBank/DDBJ databases">
        <authorList>
            <person name="Sun Q."/>
            <person name="Evtushenko L."/>
        </authorList>
    </citation>
    <scope>NUCLEOTIDE SEQUENCE</scope>
    <source>
        <strain evidence="1">VKM Ac-1321</strain>
    </source>
</reference>
<proteinExistence type="predicted"/>
<protein>
    <submittedName>
        <fullName evidence="1">Uncharacterized protein</fullName>
    </submittedName>
</protein>
<keyword evidence="2" id="KW-1185">Reference proteome</keyword>
<evidence type="ECO:0000313" key="2">
    <source>
        <dbReference type="Proteomes" id="UP001143480"/>
    </source>
</evidence>
<dbReference type="Proteomes" id="UP001143480">
    <property type="component" value="Unassembled WGS sequence"/>
</dbReference>
<name>A0A9W6NRS6_9ACTN</name>
<dbReference type="EMBL" id="BSFP01000103">
    <property type="protein sequence ID" value="GLL07615.1"/>
    <property type="molecule type" value="Genomic_DNA"/>
</dbReference>
<gene>
    <name evidence="1" type="ORF">GCM10017581_093690</name>
</gene>